<protein>
    <submittedName>
        <fullName evidence="2">Uncharacterized protein</fullName>
    </submittedName>
</protein>
<accession>A0A238J189</accession>
<keyword evidence="1" id="KW-0812">Transmembrane</keyword>
<dbReference type="AlphaFoldDB" id="A0A238J189"/>
<evidence type="ECO:0000256" key="1">
    <source>
        <dbReference type="SAM" id="Phobius"/>
    </source>
</evidence>
<feature type="transmembrane region" description="Helical" evidence="1">
    <location>
        <begin position="12"/>
        <end position="28"/>
    </location>
</feature>
<keyword evidence="1" id="KW-1133">Transmembrane helix</keyword>
<reference evidence="2 3" key="1">
    <citation type="submission" date="2017-05" db="EMBL/GenBank/DDBJ databases">
        <authorList>
            <person name="Song R."/>
            <person name="Chenine A.L."/>
            <person name="Ruprecht R.M."/>
        </authorList>
    </citation>
    <scope>NUCLEOTIDE SEQUENCE [LARGE SCALE GENOMIC DNA]</scope>
    <source>
        <strain evidence="2 3">CECT 8489</strain>
    </source>
</reference>
<keyword evidence="3" id="KW-1185">Reference proteome</keyword>
<keyword evidence="1" id="KW-0472">Membrane</keyword>
<evidence type="ECO:0000313" key="2">
    <source>
        <dbReference type="EMBL" id="SMX24499.1"/>
    </source>
</evidence>
<dbReference type="Proteomes" id="UP000201838">
    <property type="component" value="Unassembled WGS sequence"/>
</dbReference>
<evidence type="ECO:0000313" key="3">
    <source>
        <dbReference type="Proteomes" id="UP000201838"/>
    </source>
</evidence>
<organism evidence="2 3">
    <name type="scientific">Boseongicola aestuarii</name>
    <dbReference type="NCBI Taxonomy" id="1470561"/>
    <lineage>
        <taxon>Bacteria</taxon>
        <taxon>Pseudomonadati</taxon>
        <taxon>Pseudomonadota</taxon>
        <taxon>Alphaproteobacteria</taxon>
        <taxon>Rhodobacterales</taxon>
        <taxon>Paracoccaceae</taxon>
        <taxon>Boseongicola</taxon>
    </lineage>
</organism>
<sequence>MKMPNKIPDKLALYGNVALVCLFIYSAGDMMWAAALASISAFYLGFVSGQNYKPDQ</sequence>
<gene>
    <name evidence="2" type="ORF">BOA8489_02625</name>
</gene>
<dbReference type="EMBL" id="FXXQ01000009">
    <property type="protein sequence ID" value="SMX24499.1"/>
    <property type="molecule type" value="Genomic_DNA"/>
</dbReference>
<proteinExistence type="predicted"/>
<name>A0A238J189_9RHOB</name>